<dbReference type="AlphaFoldDB" id="A0A0S4IWL0"/>
<sequence length="319" mass="34607">MTSVESHGCCGITCALTAVGAVAAVYLVARFVQFLSLQFASPNLKQKYAKAGTWAVVTGASEGIGQALALDFAKRGFNVCVIARSKDKLASVVEEIEKKKVQGKAISFDFSTASSHDYKKLFNELDAIELAVLVNNVGVNYTYANYFDEVDIEEDLRILKVNCEAQLQMTKYAVRRLRPKKSGAIISLSSFTATTPSPLLSTYTATKSFNYGFSNSLAFELQGTGIDVLTVTPNLVISRMTSGVSTKAPKPSFLKVSASAMARQTLNALGTTKVTSGHRNHAIIEGVLSFLPVDFVGNQILKMHKDIKKRAERKLQQGK</sequence>
<dbReference type="OrthoDB" id="5545019at2759"/>
<dbReference type="Pfam" id="PF00106">
    <property type="entry name" value="adh_short"/>
    <property type="match status" value="1"/>
</dbReference>
<evidence type="ECO:0000313" key="5">
    <source>
        <dbReference type="Proteomes" id="UP000051952"/>
    </source>
</evidence>
<dbReference type="Proteomes" id="UP000051952">
    <property type="component" value="Unassembled WGS sequence"/>
</dbReference>
<dbReference type="EMBL" id="CYKH01000305">
    <property type="protein sequence ID" value="CUF35464.1"/>
    <property type="molecule type" value="Genomic_DNA"/>
</dbReference>
<gene>
    <name evidence="4" type="ORF">BSAL_61735</name>
</gene>
<dbReference type="OMA" id="GNMPIPN"/>
<evidence type="ECO:0000256" key="2">
    <source>
        <dbReference type="ARBA" id="ARBA00023002"/>
    </source>
</evidence>
<dbReference type="VEuPathDB" id="TriTrypDB:BSAL_61735"/>
<keyword evidence="2" id="KW-0560">Oxidoreductase</keyword>
<dbReference type="SUPFAM" id="SSF51735">
    <property type="entry name" value="NAD(P)-binding Rossmann-fold domains"/>
    <property type="match status" value="1"/>
</dbReference>
<evidence type="ECO:0000256" key="1">
    <source>
        <dbReference type="ARBA" id="ARBA00022857"/>
    </source>
</evidence>
<dbReference type="GO" id="GO:0005783">
    <property type="term" value="C:endoplasmic reticulum"/>
    <property type="evidence" value="ECO:0007669"/>
    <property type="project" value="TreeGrafter"/>
</dbReference>
<keyword evidence="5" id="KW-1185">Reference proteome</keyword>
<dbReference type="InterPro" id="IPR002347">
    <property type="entry name" value="SDR_fam"/>
</dbReference>
<comment type="similarity">
    <text evidence="3">Belongs to the short-chain dehydrogenases/reductases (SDR) family.</text>
</comment>
<dbReference type="CDD" id="cd05356">
    <property type="entry name" value="17beta-HSD1_like_SDR_c"/>
    <property type="match status" value="1"/>
</dbReference>
<dbReference type="Gene3D" id="3.40.50.720">
    <property type="entry name" value="NAD(P)-binding Rossmann-like Domain"/>
    <property type="match status" value="1"/>
</dbReference>
<dbReference type="PRINTS" id="PR00080">
    <property type="entry name" value="SDRFAMILY"/>
</dbReference>
<reference evidence="5" key="1">
    <citation type="submission" date="2015-09" db="EMBL/GenBank/DDBJ databases">
        <authorList>
            <consortium name="Pathogen Informatics"/>
        </authorList>
    </citation>
    <scope>NUCLEOTIDE SEQUENCE [LARGE SCALE GENOMIC DNA]</scope>
    <source>
        <strain evidence="5">Lake Konstanz</strain>
    </source>
</reference>
<dbReference type="GO" id="GO:0030497">
    <property type="term" value="P:fatty acid elongation"/>
    <property type="evidence" value="ECO:0007669"/>
    <property type="project" value="TreeGrafter"/>
</dbReference>
<organism evidence="4 5">
    <name type="scientific">Bodo saltans</name>
    <name type="common">Flagellated protozoan</name>
    <dbReference type="NCBI Taxonomy" id="75058"/>
    <lineage>
        <taxon>Eukaryota</taxon>
        <taxon>Discoba</taxon>
        <taxon>Euglenozoa</taxon>
        <taxon>Kinetoplastea</taxon>
        <taxon>Metakinetoplastina</taxon>
        <taxon>Eubodonida</taxon>
        <taxon>Bodonidae</taxon>
        <taxon>Bodo</taxon>
    </lineage>
</organism>
<evidence type="ECO:0000313" key="4">
    <source>
        <dbReference type="EMBL" id="CUF35464.1"/>
    </source>
</evidence>
<keyword evidence="1" id="KW-0521">NADP</keyword>
<dbReference type="PRINTS" id="PR00081">
    <property type="entry name" value="GDHRDH"/>
</dbReference>
<dbReference type="PANTHER" id="PTHR43086">
    <property type="entry name" value="VERY-LONG-CHAIN 3-OXOOACYL-COA REDUCTASE"/>
    <property type="match status" value="1"/>
</dbReference>
<dbReference type="PANTHER" id="PTHR43086:SF2">
    <property type="entry name" value="HYDROXYSTEROID DEHYDROGENASE-LIKE PROTEIN 1"/>
    <property type="match status" value="1"/>
</dbReference>
<name>A0A0S4IWL0_BODSA</name>
<evidence type="ECO:0000256" key="3">
    <source>
        <dbReference type="RuleBase" id="RU000363"/>
    </source>
</evidence>
<accession>A0A0S4IWL0</accession>
<dbReference type="InterPro" id="IPR036291">
    <property type="entry name" value="NAD(P)-bd_dom_sf"/>
</dbReference>
<proteinExistence type="inferred from homology"/>
<dbReference type="PIRSF" id="PIRSF000126">
    <property type="entry name" value="11-beta-HSD1"/>
    <property type="match status" value="1"/>
</dbReference>
<protein>
    <submittedName>
        <fullName evidence="4">Short chain dehydrogenase, putative</fullName>
    </submittedName>
</protein>
<dbReference type="GO" id="GO:0016491">
    <property type="term" value="F:oxidoreductase activity"/>
    <property type="evidence" value="ECO:0007669"/>
    <property type="project" value="UniProtKB-KW"/>
</dbReference>